<protein>
    <recommendedName>
        <fullName evidence="1">Knr4/Smi1-like domain-containing protein</fullName>
    </recommendedName>
</protein>
<keyword evidence="3" id="KW-1185">Reference proteome</keyword>
<gene>
    <name evidence="2" type="ORF">GCM10022223_20390</name>
</gene>
<dbReference type="Proteomes" id="UP001501074">
    <property type="component" value="Unassembled WGS sequence"/>
</dbReference>
<dbReference type="SUPFAM" id="SSF160631">
    <property type="entry name" value="SMI1/KNR4-like"/>
    <property type="match status" value="1"/>
</dbReference>
<dbReference type="InterPro" id="IPR037883">
    <property type="entry name" value="Knr4/Smi1-like_sf"/>
</dbReference>
<evidence type="ECO:0000313" key="3">
    <source>
        <dbReference type="Proteomes" id="UP001501074"/>
    </source>
</evidence>
<accession>A0ABP6ZDW1</accession>
<name>A0ABP6ZDW1_9ACTN</name>
<dbReference type="Gene3D" id="3.40.1580.10">
    <property type="entry name" value="SMI1/KNR4-like"/>
    <property type="match status" value="1"/>
</dbReference>
<dbReference type="EMBL" id="BAAAZO010000003">
    <property type="protein sequence ID" value="GAA3604640.1"/>
    <property type="molecule type" value="Genomic_DNA"/>
</dbReference>
<dbReference type="RefSeq" id="WP_231482999.1">
    <property type="nucleotide sequence ID" value="NZ_BAAAZO010000003.1"/>
</dbReference>
<dbReference type="InterPro" id="IPR018958">
    <property type="entry name" value="Knr4/Smi1-like_dom"/>
</dbReference>
<proteinExistence type="predicted"/>
<sequence>MDTMSPSSTTAWREHLGHLRVSPPATEPELREAEDRLGTKLPEELRGLLAFSNGLKGEGLCSTTELRWTRDPAHDLFDAWSSFEEVIELIGKCLVVLDDGDGLFCLIDSTRTAENGEWLAYAWAAGDGEDPRPFPGLSALMKELTAPHHPAGSGRPSS</sequence>
<organism evidence="2 3">
    <name type="scientific">Kineosporia mesophila</name>
    <dbReference type="NCBI Taxonomy" id="566012"/>
    <lineage>
        <taxon>Bacteria</taxon>
        <taxon>Bacillati</taxon>
        <taxon>Actinomycetota</taxon>
        <taxon>Actinomycetes</taxon>
        <taxon>Kineosporiales</taxon>
        <taxon>Kineosporiaceae</taxon>
        <taxon>Kineosporia</taxon>
    </lineage>
</organism>
<dbReference type="SMART" id="SM00860">
    <property type="entry name" value="SMI1_KNR4"/>
    <property type="match status" value="1"/>
</dbReference>
<comment type="caution">
    <text evidence="2">The sequence shown here is derived from an EMBL/GenBank/DDBJ whole genome shotgun (WGS) entry which is preliminary data.</text>
</comment>
<feature type="domain" description="Knr4/Smi1-like" evidence="1">
    <location>
        <begin position="24"/>
        <end position="143"/>
    </location>
</feature>
<evidence type="ECO:0000259" key="1">
    <source>
        <dbReference type="SMART" id="SM00860"/>
    </source>
</evidence>
<dbReference type="Pfam" id="PF09346">
    <property type="entry name" value="SMI1_KNR4"/>
    <property type="match status" value="1"/>
</dbReference>
<evidence type="ECO:0000313" key="2">
    <source>
        <dbReference type="EMBL" id="GAA3604640.1"/>
    </source>
</evidence>
<reference evidence="3" key="1">
    <citation type="journal article" date="2019" name="Int. J. Syst. Evol. Microbiol.">
        <title>The Global Catalogue of Microorganisms (GCM) 10K type strain sequencing project: providing services to taxonomists for standard genome sequencing and annotation.</title>
        <authorList>
            <consortium name="The Broad Institute Genomics Platform"/>
            <consortium name="The Broad Institute Genome Sequencing Center for Infectious Disease"/>
            <person name="Wu L."/>
            <person name="Ma J."/>
        </authorList>
    </citation>
    <scope>NUCLEOTIDE SEQUENCE [LARGE SCALE GENOMIC DNA]</scope>
    <source>
        <strain evidence="3">JCM 16902</strain>
    </source>
</reference>